<evidence type="ECO:0000313" key="1">
    <source>
        <dbReference type="EMBL" id="RTQ88614.1"/>
    </source>
</evidence>
<dbReference type="Pfam" id="PF06821">
    <property type="entry name" value="Ser_hydrolase"/>
    <property type="match status" value="1"/>
</dbReference>
<evidence type="ECO:0000313" key="2">
    <source>
        <dbReference type="Proteomes" id="UP000276349"/>
    </source>
</evidence>
<dbReference type="SUPFAM" id="SSF53474">
    <property type="entry name" value="alpha/beta-Hydrolases"/>
    <property type="match status" value="1"/>
</dbReference>
<dbReference type="Gene3D" id="3.40.50.1820">
    <property type="entry name" value="alpha/beta hydrolase"/>
    <property type="match status" value="1"/>
</dbReference>
<organism evidence="1 2">
    <name type="scientific">Lysinibacillus telephonicus</name>
    <dbReference type="NCBI Taxonomy" id="1714840"/>
    <lineage>
        <taxon>Bacteria</taxon>
        <taxon>Bacillati</taxon>
        <taxon>Bacillota</taxon>
        <taxon>Bacilli</taxon>
        <taxon>Bacillales</taxon>
        <taxon>Bacillaceae</taxon>
        <taxon>Lysinibacillus</taxon>
    </lineage>
</organism>
<dbReference type="EMBL" id="RXNR01000075">
    <property type="protein sequence ID" value="RTQ88614.1"/>
    <property type="molecule type" value="Genomic_DNA"/>
</dbReference>
<comment type="caution">
    <text evidence="1">The sequence shown here is derived from an EMBL/GenBank/DDBJ whole genome shotgun (WGS) entry which is preliminary data.</text>
</comment>
<gene>
    <name evidence="1" type="ORF">EKG35_17595</name>
</gene>
<dbReference type="GO" id="GO:0016787">
    <property type="term" value="F:hydrolase activity"/>
    <property type="evidence" value="ECO:0007669"/>
    <property type="project" value="UniProtKB-KW"/>
</dbReference>
<sequence>MNRLYLIDGYGGSPEINWLSNIEQKYKNRFDIQIIPYTNPTEANVVQWDLDLERGIEAPKDAYFICHSLGCITFLRYLQRHGIKIKGAILVSGFKNEIEAFPQFNPYFKGLKEVSWKDLIGDAYVISSKTDQIINWKFTYELADVLESPFILLPHGGHFSSGEGIVEMPVIEKLINSNWLGTC</sequence>
<name>A0A3S0JI50_9BACI</name>
<dbReference type="InterPro" id="IPR010662">
    <property type="entry name" value="RBBP9/YdeN"/>
</dbReference>
<keyword evidence="1" id="KW-0378">Hydrolase</keyword>
<keyword evidence="2" id="KW-1185">Reference proteome</keyword>
<dbReference type="PANTHER" id="PTHR15394">
    <property type="entry name" value="SERINE HYDROLASE RBBP9"/>
    <property type="match status" value="1"/>
</dbReference>
<dbReference type="Proteomes" id="UP000276349">
    <property type="component" value="Unassembled WGS sequence"/>
</dbReference>
<dbReference type="OrthoDB" id="9804993at2"/>
<protein>
    <submittedName>
        <fullName evidence="1">Serine hydrolase family protein</fullName>
    </submittedName>
</protein>
<dbReference type="InterPro" id="IPR029058">
    <property type="entry name" value="AB_hydrolase_fold"/>
</dbReference>
<proteinExistence type="predicted"/>
<dbReference type="RefSeq" id="WP_126295858.1">
    <property type="nucleotide sequence ID" value="NZ_CP155468.1"/>
</dbReference>
<dbReference type="PANTHER" id="PTHR15394:SF3">
    <property type="entry name" value="SERINE HYDROLASE RBBP9"/>
    <property type="match status" value="1"/>
</dbReference>
<accession>A0A3S0JI50</accession>
<reference evidence="1 2" key="1">
    <citation type="submission" date="2018-12" db="EMBL/GenBank/DDBJ databases">
        <authorList>
            <person name="Yu L."/>
        </authorList>
    </citation>
    <scope>NUCLEOTIDE SEQUENCE [LARGE SCALE GENOMIC DNA]</scope>
    <source>
        <strain evidence="1 2">S5H2222</strain>
    </source>
</reference>
<dbReference type="AlphaFoldDB" id="A0A3S0JI50"/>